<evidence type="ECO:0000256" key="2">
    <source>
        <dbReference type="ARBA" id="ARBA00022694"/>
    </source>
</evidence>
<dbReference type="AlphaFoldDB" id="A0A166X0U0"/>
<dbReference type="Pfam" id="PF23023">
    <property type="entry name" value="Anti-Pycsar_Apyc1"/>
    <property type="match status" value="1"/>
</dbReference>
<keyword evidence="3 8" id="KW-0540">Nuclease</keyword>
<evidence type="ECO:0000256" key="5">
    <source>
        <dbReference type="ARBA" id="ARBA00022759"/>
    </source>
</evidence>
<keyword evidence="6 8" id="KW-0378">Hydrolase</keyword>
<feature type="binding site" evidence="8">
    <location>
        <position position="295"/>
    </location>
    <ligand>
        <name>Zn(2+)</name>
        <dbReference type="ChEBI" id="CHEBI:29105"/>
        <label>2</label>
        <note>catalytic</note>
    </ligand>
</feature>
<keyword evidence="7 8" id="KW-0862">Zinc</keyword>
<dbReference type="EMBL" id="AUYB01000100">
    <property type="protein sequence ID" value="KZN39116.1"/>
    <property type="molecule type" value="Genomic_DNA"/>
</dbReference>
<feature type="active site" description="Proton acceptor" evidence="8">
    <location>
        <position position="92"/>
    </location>
</feature>
<dbReference type="EC" id="3.1.26.11" evidence="8"/>
<keyword evidence="2 8" id="KW-0819">tRNA processing</keyword>
<gene>
    <name evidence="8" type="primary">rnz</name>
    <name evidence="9" type="ORF">N475_14995</name>
</gene>
<evidence type="ECO:0000313" key="10">
    <source>
        <dbReference type="Proteomes" id="UP000076643"/>
    </source>
</evidence>
<evidence type="ECO:0000313" key="9">
    <source>
        <dbReference type="EMBL" id="KZN39116.1"/>
    </source>
</evidence>
<reference evidence="9 10" key="1">
    <citation type="submission" date="2013-07" db="EMBL/GenBank/DDBJ databases">
        <title>Comparative Genomic and Metabolomic Analysis of Twelve Strains of Pseudoalteromonas luteoviolacea.</title>
        <authorList>
            <person name="Vynne N.G."/>
            <person name="Mansson M."/>
            <person name="Gram L."/>
        </authorList>
    </citation>
    <scope>NUCLEOTIDE SEQUENCE [LARGE SCALE GENOMIC DNA]</scope>
    <source>
        <strain evidence="9 10">DSM 6061</strain>
    </source>
</reference>
<comment type="subunit">
    <text evidence="1 8">Homodimer.</text>
</comment>
<dbReference type="GO" id="GO:0008270">
    <property type="term" value="F:zinc ion binding"/>
    <property type="evidence" value="ECO:0007669"/>
    <property type="project" value="UniProtKB-UniRule"/>
</dbReference>
<feature type="binding site" evidence="8">
    <location>
        <position position="92"/>
    </location>
    <ligand>
        <name>Zn(2+)</name>
        <dbReference type="ChEBI" id="CHEBI:29105"/>
        <label>2</label>
        <note>catalytic</note>
    </ligand>
</feature>
<comment type="catalytic activity">
    <reaction evidence="8">
        <text>Endonucleolytic cleavage of RNA, removing extra 3' nucleotides from tRNA precursor, generating 3' termini of tRNAs. A 3'-hydroxy group is left at the tRNA terminus and a 5'-phosphoryl group is left at the trailer molecule.</text>
        <dbReference type="EC" id="3.1.26.11"/>
    </reaction>
</comment>
<protein>
    <recommendedName>
        <fullName evidence="8">Ribonuclease Z</fullName>
        <shortName evidence="8">RNase Z</shortName>
        <ecNumber evidence="8">3.1.26.11</ecNumber>
    </recommendedName>
    <alternativeName>
        <fullName evidence="8">tRNA 3 endonuclease</fullName>
    </alternativeName>
    <alternativeName>
        <fullName evidence="8">tRNase Z</fullName>
    </alternativeName>
</protein>
<name>A0A166X0U0_9GAMM</name>
<sequence length="339" mass="37843">MSNPFVTSKVNLNSLGVITFKSFSQFMQLEFLGTSSGSPTTYRNMSATAIKFEKSKQWLLVDCGEGTQHQILRSKLTLYQLSLICISHIHGDHCYGLPGLIASMSMSGRQEPVYMIAPKKVIEYLHATFALTDMSLPFDLRTTAIEEVDGQLEFEFCSVEIMPLKHRVPSYGFKVTEKIIPNKLRIKSLKADGIPTGAHFNQLQKGLDVEFDGQILYSSKYVFPSWRPRKVIVCGDNEKPSLLKPYVGDIDLLVHEATFTHSDLMKVGHHTGHSDAKRVAQFAQCENIASLVLTHFSVRYHGPGLLESLKAEAHDNFDGHLVLASDGDIIDVPKKLLSE</sequence>
<dbReference type="GO" id="GO:0042781">
    <property type="term" value="F:3'-tRNA processing endoribonuclease activity"/>
    <property type="evidence" value="ECO:0007669"/>
    <property type="project" value="UniProtKB-UniRule"/>
</dbReference>
<evidence type="ECO:0000256" key="6">
    <source>
        <dbReference type="ARBA" id="ARBA00022801"/>
    </source>
</evidence>
<dbReference type="SUPFAM" id="SSF56281">
    <property type="entry name" value="Metallo-hydrolase/oxidoreductase"/>
    <property type="match status" value="1"/>
</dbReference>
<comment type="similarity">
    <text evidence="8">Belongs to the RNase Z family.</text>
</comment>
<keyword evidence="5 8" id="KW-0255">Endonuclease</keyword>
<evidence type="ECO:0000256" key="8">
    <source>
        <dbReference type="HAMAP-Rule" id="MF_01818"/>
    </source>
</evidence>
<organism evidence="9 10">
    <name type="scientific">Pseudoalteromonas luteoviolacea DSM 6061</name>
    <dbReference type="NCBI Taxonomy" id="1365250"/>
    <lineage>
        <taxon>Bacteria</taxon>
        <taxon>Pseudomonadati</taxon>
        <taxon>Pseudomonadota</taxon>
        <taxon>Gammaproteobacteria</taxon>
        <taxon>Alteromonadales</taxon>
        <taxon>Pseudoalteromonadaceae</taxon>
        <taxon>Pseudoalteromonas</taxon>
    </lineage>
</organism>
<comment type="caution">
    <text evidence="9">The sequence shown here is derived from an EMBL/GenBank/DDBJ whole genome shotgun (WGS) entry which is preliminary data.</text>
</comment>
<feature type="binding site" evidence="8">
    <location>
        <position position="236"/>
    </location>
    <ligand>
        <name>Zn(2+)</name>
        <dbReference type="ChEBI" id="CHEBI:29105"/>
        <label>2</label>
        <note>catalytic</note>
    </ligand>
</feature>
<accession>A0A166X0U0</accession>
<feature type="binding site" evidence="8">
    <location>
        <position position="236"/>
    </location>
    <ligand>
        <name>Zn(2+)</name>
        <dbReference type="ChEBI" id="CHEBI:29105"/>
        <label>1</label>
        <note>catalytic</note>
    </ligand>
</feature>
<dbReference type="PANTHER" id="PTHR46018:SF2">
    <property type="entry name" value="ZINC PHOSPHODIESTERASE ELAC PROTEIN 1"/>
    <property type="match status" value="1"/>
</dbReference>
<evidence type="ECO:0000256" key="4">
    <source>
        <dbReference type="ARBA" id="ARBA00022723"/>
    </source>
</evidence>
<keyword evidence="4 8" id="KW-0479">Metal-binding</keyword>
<feature type="binding site" evidence="8">
    <location>
        <position position="90"/>
    </location>
    <ligand>
        <name>Zn(2+)</name>
        <dbReference type="ChEBI" id="CHEBI:29105"/>
        <label>1</label>
        <note>catalytic</note>
    </ligand>
</feature>
<dbReference type="NCBIfam" id="NF000801">
    <property type="entry name" value="PRK00055.1-3"/>
    <property type="match status" value="1"/>
</dbReference>
<dbReference type="PATRIC" id="fig|1365250.3.peg.2230"/>
<comment type="function">
    <text evidence="8">Zinc phosphodiesterase, which displays some tRNA 3'-processing endonuclease activity. Probably involved in tRNA maturation, by removing a 3'-trailer from precursor tRNA.</text>
</comment>
<evidence type="ECO:0000256" key="1">
    <source>
        <dbReference type="ARBA" id="ARBA00011738"/>
    </source>
</evidence>
<dbReference type="InterPro" id="IPR036866">
    <property type="entry name" value="RibonucZ/Hydroxyglut_hydro"/>
</dbReference>
<dbReference type="PANTHER" id="PTHR46018">
    <property type="entry name" value="ZINC PHOSPHODIESTERASE ELAC PROTEIN 1"/>
    <property type="match status" value="1"/>
</dbReference>
<comment type="cofactor">
    <cofactor evidence="8">
        <name>Zn(2+)</name>
        <dbReference type="ChEBI" id="CHEBI:29105"/>
    </cofactor>
    <text evidence="8">Binds 2 Zn(2+) ions.</text>
</comment>
<dbReference type="InterPro" id="IPR013471">
    <property type="entry name" value="RNase_Z/BN"/>
</dbReference>
<feature type="binding site" evidence="8">
    <location>
        <position position="88"/>
    </location>
    <ligand>
        <name>Zn(2+)</name>
        <dbReference type="ChEBI" id="CHEBI:29105"/>
        <label>1</label>
        <note>catalytic</note>
    </ligand>
</feature>
<dbReference type="CDD" id="cd07717">
    <property type="entry name" value="RNaseZ_ZiPD-like_MBL-fold"/>
    <property type="match status" value="1"/>
</dbReference>
<dbReference type="HAMAP" id="MF_01818">
    <property type="entry name" value="RNase_Z_BN"/>
    <property type="match status" value="1"/>
</dbReference>
<feature type="binding site" evidence="8">
    <location>
        <position position="93"/>
    </location>
    <ligand>
        <name>Zn(2+)</name>
        <dbReference type="ChEBI" id="CHEBI:29105"/>
        <label>2</label>
        <note>catalytic</note>
    </ligand>
</feature>
<dbReference type="Gene3D" id="3.60.15.10">
    <property type="entry name" value="Ribonuclease Z/Hydroxyacylglutathione hydrolase-like"/>
    <property type="match status" value="1"/>
</dbReference>
<keyword evidence="10" id="KW-1185">Reference proteome</keyword>
<dbReference type="Proteomes" id="UP000076643">
    <property type="component" value="Unassembled WGS sequence"/>
</dbReference>
<evidence type="ECO:0000256" key="7">
    <source>
        <dbReference type="ARBA" id="ARBA00022833"/>
    </source>
</evidence>
<proteinExistence type="inferred from homology"/>
<feature type="binding site" evidence="8">
    <location>
        <position position="166"/>
    </location>
    <ligand>
        <name>Zn(2+)</name>
        <dbReference type="ChEBI" id="CHEBI:29105"/>
        <label>1</label>
        <note>catalytic</note>
    </ligand>
</feature>
<evidence type="ECO:0000256" key="3">
    <source>
        <dbReference type="ARBA" id="ARBA00022722"/>
    </source>
</evidence>